<evidence type="ECO:0000256" key="1">
    <source>
        <dbReference type="SAM" id="Phobius"/>
    </source>
</evidence>
<dbReference type="AlphaFoldDB" id="A0A562UY50"/>
<reference evidence="2 3" key="1">
    <citation type="journal article" date="2013" name="Stand. Genomic Sci.">
        <title>Genomic Encyclopedia of Type Strains, Phase I: The one thousand microbial genomes (KMG-I) project.</title>
        <authorList>
            <person name="Kyrpides N.C."/>
            <person name="Woyke T."/>
            <person name="Eisen J.A."/>
            <person name="Garrity G."/>
            <person name="Lilburn T.G."/>
            <person name="Beck B.J."/>
            <person name="Whitman W.B."/>
            <person name="Hugenholtz P."/>
            <person name="Klenk H.P."/>
        </authorList>
    </citation>
    <scope>NUCLEOTIDE SEQUENCE [LARGE SCALE GENOMIC DNA]</scope>
    <source>
        <strain evidence="2 3">DSM 45044</strain>
    </source>
</reference>
<dbReference type="OrthoDB" id="5495463at2"/>
<keyword evidence="1" id="KW-0812">Transmembrane</keyword>
<evidence type="ECO:0000313" key="3">
    <source>
        <dbReference type="Proteomes" id="UP000321617"/>
    </source>
</evidence>
<accession>A0A562UY50</accession>
<comment type="caution">
    <text evidence="2">The sequence shown here is derived from an EMBL/GenBank/DDBJ whole genome shotgun (WGS) entry which is preliminary data.</text>
</comment>
<keyword evidence="3" id="KW-1185">Reference proteome</keyword>
<feature type="transmembrane region" description="Helical" evidence="1">
    <location>
        <begin position="177"/>
        <end position="200"/>
    </location>
</feature>
<feature type="transmembrane region" description="Helical" evidence="1">
    <location>
        <begin position="272"/>
        <end position="297"/>
    </location>
</feature>
<dbReference type="RefSeq" id="WP_147141180.1">
    <property type="nucleotide sequence ID" value="NZ_BAABIJ010000003.1"/>
</dbReference>
<dbReference type="EMBL" id="VLLL01000007">
    <property type="protein sequence ID" value="TWJ10549.1"/>
    <property type="molecule type" value="Genomic_DNA"/>
</dbReference>
<evidence type="ECO:0000313" key="2">
    <source>
        <dbReference type="EMBL" id="TWJ10549.1"/>
    </source>
</evidence>
<feature type="transmembrane region" description="Helical" evidence="1">
    <location>
        <begin position="206"/>
        <end position="228"/>
    </location>
</feature>
<organism evidence="2 3">
    <name type="scientific">Stackebrandtia albiflava</name>
    <dbReference type="NCBI Taxonomy" id="406432"/>
    <lineage>
        <taxon>Bacteria</taxon>
        <taxon>Bacillati</taxon>
        <taxon>Actinomycetota</taxon>
        <taxon>Actinomycetes</taxon>
        <taxon>Glycomycetales</taxon>
        <taxon>Glycomycetaceae</taxon>
        <taxon>Stackebrandtia</taxon>
    </lineage>
</organism>
<feature type="transmembrane region" description="Helical" evidence="1">
    <location>
        <begin position="140"/>
        <end position="165"/>
    </location>
</feature>
<keyword evidence="1" id="KW-1133">Transmembrane helix</keyword>
<dbReference type="Proteomes" id="UP000321617">
    <property type="component" value="Unassembled WGS sequence"/>
</dbReference>
<keyword evidence="1" id="KW-0472">Membrane</keyword>
<proteinExistence type="predicted"/>
<sequence length="307" mass="32430">MATTTEPGKTGAIHNIGYRRYDGPRLGRRDIFLALYGQTLKGTFGIGRGLGAKIFPWLLFGSTVLPAFILVAVQTQIPPGPEGPQLLVEFGAYTVMVQAVPSLFLASQAPQAVSRDLRFHTLPLYFSRPLSYVDYVRARVAGIATGLGILVAAPLLVMYIGALLLEFPIGDMTLKLLAALVSLVFLVAMFTMIGTLIASVTPRRGLGVAAIIAVLSGSYMAATFLQALLGSFVSEPASAWGGLLSPITIYDGIQAFLFGWSPVDAAPSTPAVAPGAAAGLTLLAAAVAITALCYRLLLLRYRKVSRS</sequence>
<name>A0A562UY50_9ACTN</name>
<protein>
    <submittedName>
        <fullName evidence="2">ABC-2 type transport system permease protein</fullName>
    </submittedName>
</protein>
<feature type="transmembrane region" description="Helical" evidence="1">
    <location>
        <begin position="86"/>
        <end position="106"/>
    </location>
</feature>
<feature type="transmembrane region" description="Helical" evidence="1">
    <location>
        <begin position="54"/>
        <end position="74"/>
    </location>
</feature>
<gene>
    <name evidence="2" type="ORF">LX16_3968</name>
</gene>